<evidence type="ECO:0000256" key="1">
    <source>
        <dbReference type="SAM" id="MobiDB-lite"/>
    </source>
</evidence>
<dbReference type="PROSITE" id="PS51257">
    <property type="entry name" value="PROKAR_LIPOPROTEIN"/>
    <property type="match status" value="1"/>
</dbReference>
<dbReference type="EMBL" id="JAYLLN010000040">
    <property type="protein sequence ID" value="MEI5986011.1"/>
    <property type="molecule type" value="Genomic_DNA"/>
</dbReference>
<feature type="signal peptide" evidence="2">
    <location>
        <begin position="1"/>
        <end position="20"/>
    </location>
</feature>
<organism evidence="3 4">
    <name type="scientific">Sphingobacterium tenebrionis</name>
    <dbReference type="NCBI Taxonomy" id="3111775"/>
    <lineage>
        <taxon>Bacteria</taxon>
        <taxon>Pseudomonadati</taxon>
        <taxon>Bacteroidota</taxon>
        <taxon>Sphingobacteriia</taxon>
        <taxon>Sphingobacteriales</taxon>
        <taxon>Sphingobacteriaceae</taxon>
        <taxon>Sphingobacterium</taxon>
    </lineage>
</organism>
<keyword evidence="4" id="KW-1185">Reference proteome</keyword>
<proteinExistence type="predicted"/>
<name>A0ABU8I8F5_9SPHI</name>
<feature type="chain" id="PRO_5046276546" evidence="2">
    <location>
        <begin position="21"/>
        <end position="453"/>
    </location>
</feature>
<gene>
    <name evidence="3" type="ORF">VJ786_13985</name>
</gene>
<evidence type="ECO:0000313" key="3">
    <source>
        <dbReference type="EMBL" id="MEI5986011.1"/>
    </source>
</evidence>
<feature type="region of interest" description="Disordered" evidence="1">
    <location>
        <begin position="426"/>
        <end position="453"/>
    </location>
</feature>
<reference evidence="3 4" key="1">
    <citation type="submission" date="2024-01" db="EMBL/GenBank/DDBJ databases">
        <title>Sphingobacterium tenebrionis sp. nov., a novel endophyte isolated from tenebrio molitor intestines.</title>
        <authorList>
            <person name="Zhang C."/>
        </authorList>
    </citation>
    <scope>NUCLEOTIDE SEQUENCE [LARGE SCALE GENOMIC DNA]</scope>
    <source>
        <strain evidence="3 4">PU5-4</strain>
    </source>
</reference>
<dbReference type="SUPFAM" id="SSF49478">
    <property type="entry name" value="Cna protein B-type domain"/>
    <property type="match status" value="1"/>
</dbReference>
<comment type="caution">
    <text evidence="3">The sequence shown here is derived from an EMBL/GenBank/DDBJ whole genome shotgun (WGS) entry which is preliminary data.</text>
</comment>
<dbReference type="InterPro" id="IPR032627">
    <property type="entry name" value="DUF4876"/>
</dbReference>
<dbReference type="Proteomes" id="UP001363035">
    <property type="component" value="Unassembled WGS sequence"/>
</dbReference>
<dbReference type="InterPro" id="IPR013783">
    <property type="entry name" value="Ig-like_fold"/>
</dbReference>
<protein>
    <submittedName>
        <fullName evidence="3">DUF4876 domain-containing protein</fullName>
    </submittedName>
</protein>
<keyword evidence="2" id="KW-0732">Signal</keyword>
<dbReference type="RefSeq" id="WP_134777913.1">
    <property type="nucleotide sequence ID" value="NZ_JAYLLN010000040.1"/>
</dbReference>
<evidence type="ECO:0000256" key="2">
    <source>
        <dbReference type="SAM" id="SignalP"/>
    </source>
</evidence>
<evidence type="ECO:0000313" key="4">
    <source>
        <dbReference type="Proteomes" id="UP001363035"/>
    </source>
</evidence>
<accession>A0ABU8I8F5</accession>
<dbReference type="Gene3D" id="2.60.40.10">
    <property type="entry name" value="Immunoglobulins"/>
    <property type="match status" value="1"/>
</dbReference>
<dbReference type="Pfam" id="PF16215">
    <property type="entry name" value="DUF4876"/>
    <property type="match status" value="1"/>
</dbReference>
<sequence>MKYRLITLFFLALAFLQSCKKDIDTIQPVSISLQLEVDQTLFNYKIPFEKANVEIINKTNNEKYTAKANADGLVNFNSLSPGTYSLNVSLELDAEEVSSLSGQVTSQDLHLNYSADNLNFTTNYSSNIRLISSTPVGNWVFKQIYYAGSNTSKGAVTRDLFVEIYNNSDQVLYADSLVFTIVYGKTNNNTAEFLLPNLQFDWSKSLGMNVSNNANEDYVYAKAMFMIPSDGSGKKYPVQPGNSIIIAETAIDHTKPYTLNSDKVQEIEDPTLTVDLSKADFEVYLYPYEQKIQPGRTKFASDIDNPSVMDVETIFATGMRDMVLNPQGKDSYALFKASSAVDPNNFPKYPEPTTKTVTTETTRYPQIPTDILMDAVEISSVLEKDKTPRRLHISLDAGSAATLSGPYSSQSVVRRTKQTVNGRRILQDTNNSSKDFGVLTKADPSKTASSFID</sequence>